<evidence type="ECO:0000313" key="1">
    <source>
        <dbReference type="EMBL" id="QNT59795.1"/>
    </source>
</evidence>
<proteinExistence type="predicted"/>
<dbReference type="RefSeq" id="WP_187001376.1">
    <property type="nucleotide sequence ID" value="NZ_CP060414.2"/>
</dbReference>
<dbReference type="Proteomes" id="UP000516412">
    <property type="component" value="Chromosome"/>
</dbReference>
<sequence>MTTYRELVQRVLACRHADTELGLGRAREQEGFVLNVSRLLDKGGFTYRARMDSQFRVTFCVEWDDCDFDVQRRAVWQTIAAVYEVYPWRDGIEVASIRPDGYACYIVLGDVPQ</sequence>
<organism evidence="1 2">
    <name type="scientific">Neisseria musculi</name>
    <dbReference type="NCBI Taxonomy" id="1815583"/>
    <lineage>
        <taxon>Bacteria</taxon>
        <taxon>Pseudomonadati</taxon>
        <taxon>Pseudomonadota</taxon>
        <taxon>Betaproteobacteria</taxon>
        <taxon>Neisseriales</taxon>
        <taxon>Neisseriaceae</taxon>
        <taxon>Neisseria</taxon>
    </lineage>
</organism>
<protein>
    <recommendedName>
        <fullName evidence="3">Phage protein</fullName>
    </recommendedName>
</protein>
<evidence type="ECO:0000313" key="2">
    <source>
        <dbReference type="Proteomes" id="UP000516412"/>
    </source>
</evidence>
<evidence type="ECO:0008006" key="3">
    <source>
        <dbReference type="Google" id="ProtNLM"/>
    </source>
</evidence>
<accession>A0A7H1MDT0</accession>
<dbReference type="AlphaFoldDB" id="A0A7H1MDT0"/>
<keyword evidence="2" id="KW-1185">Reference proteome</keyword>
<name>A0A7H1MDT0_9NEIS</name>
<dbReference type="KEGG" id="nmus:H7A79_1120"/>
<dbReference type="EMBL" id="CP060414">
    <property type="protein sequence ID" value="QNT59795.1"/>
    <property type="molecule type" value="Genomic_DNA"/>
</dbReference>
<reference evidence="1" key="1">
    <citation type="submission" date="2024-06" db="EMBL/GenBank/DDBJ databases">
        <title>Complete Genome Sequence of mouse commensal type strain Neisseria musculi.</title>
        <authorList>
            <person name="Thapa E."/>
            <person name="Aluvathingal J."/>
            <person name="Nadendla S."/>
            <person name="Mehta A."/>
            <person name="Tettelin H."/>
            <person name="Weyand N.J."/>
        </authorList>
    </citation>
    <scope>NUCLEOTIDE SEQUENCE</scope>
    <source>
        <strain evidence="1">NW831</strain>
    </source>
</reference>
<gene>
    <name evidence="1" type="ORF">H7A79_1120</name>
</gene>